<dbReference type="AlphaFoldDB" id="A0A2T7NP64"/>
<accession>A0A2T7NP64</accession>
<comment type="caution">
    <text evidence="1">The sequence shown here is derived from an EMBL/GenBank/DDBJ whole genome shotgun (WGS) entry which is preliminary data.</text>
</comment>
<organism evidence="1 2">
    <name type="scientific">Pomacea canaliculata</name>
    <name type="common">Golden apple snail</name>
    <dbReference type="NCBI Taxonomy" id="400727"/>
    <lineage>
        <taxon>Eukaryota</taxon>
        <taxon>Metazoa</taxon>
        <taxon>Spiralia</taxon>
        <taxon>Lophotrochozoa</taxon>
        <taxon>Mollusca</taxon>
        <taxon>Gastropoda</taxon>
        <taxon>Caenogastropoda</taxon>
        <taxon>Architaenioglossa</taxon>
        <taxon>Ampullarioidea</taxon>
        <taxon>Ampullariidae</taxon>
        <taxon>Pomacea</taxon>
    </lineage>
</organism>
<dbReference type="EMBL" id="PZQS01000010">
    <property type="protein sequence ID" value="PVD22942.1"/>
    <property type="molecule type" value="Genomic_DNA"/>
</dbReference>
<dbReference type="Proteomes" id="UP000245119">
    <property type="component" value="Linkage Group LG10"/>
</dbReference>
<proteinExistence type="predicted"/>
<protein>
    <submittedName>
        <fullName evidence="1">Uncharacterized protein</fullName>
    </submittedName>
</protein>
<evidence type="ECO:0000313" key="2">
    <source>
        <dbReference type="Proteomes" id="UP000245119"/>
    </source>
</evidence>
<evidence type="ECO:0000313" key="1">
    <source>
        <dbReference type="EMBL" id="PVD22942.1"/>
    </source>
</evidence>
<gene>
    <name evidence="1" type="ORF">C0Q70_16202</name>
</gene>
<name>A0A2T7NP64_POMCA</name>
<reference evidence="1 2" key="1">
    <citation type="submission" date="2018-04" db="EMBL/GenBank/DDBJ databases">
        <title>The genome of golden apple snail Pomacea canaliculata provides insight into stress tolerance and invasive adaptation.</title>
        <authorList>
            <person name="Liu C."/>
            <person name="Liu B."/>
            <person name="Ren Y."/>
            <person name="Zhang Y."/>
            <person name="Wang H."/>
            <person name="Li S."/>
            <person name="Jiang F."/>
            <person name="Yin L."/>
            <person name="Zhang G."/>
            <person name="Qian W."/>
            <person name="Fan W."/>
        </authorList>
    </citation>
    <scope>NUCLEOTIDE SEQUENCE [LARGE SCALE GENOMIC DNA]</scope>
    <source>
        <strain evidence="1">SZHN2017</strain>
        <tissue evidence="1">Muscle</tissue>
    </source>
</reference>
<keyword evidence="2" id="KW-1185">Reference proteome</keyword>
<sequence>MTFTCCVTWTGTKSCGSTSPEDWESSCSDVCMRCRTLRTAAKRSLSSATWETTRLHQHVARGDDVSVDGLRHTPDTCSHNQRLEIRSEHLGHLHDAAVYLYS</sequence>